<reference evidence="15 16" key="1">
    <citation type="submission" date="2014-09" db="EMBL/GenBank/DDBJ databases">
        <title>Vibrio maritimus JCM 19240. (C210) whole genome shotgun sequence.</title>
        <authorList>
            <person name="Sawabe T."/>
            <person name="Meirelles P."/>
            <person name="Nakanishi M."/>
            <person name="Sayaka M."/>
            <person name="Hattori M."/>
            <person name="Ohkuma M."/>
        </authorList>
    </citation>
    <scope>NUCLEOTIDE SEQUENCE [LARGE SCALE GENOMIC DNA]</scope>
    <source>
        <strain evidence="15 16">JCM 19240</strain>
    </source>
</reference>
<proteinExistence type="predicted"/>
<feature type="transmembrane region" description="Helical" evidence="12">
    <location>
        <begin position="308"/>
        <end position="327"/>
    </location>
</feature>
<dbReference type="InterPro" id="IPR013013">
    <property type="entry name" value="PTS_EIIC_1"/>
</dbReference>
<feature type="active site" description="Phosphocysteine intermediate; for EIIB activity" evidence="11">
    <location>
        <position position="456"/>
    </location>
</feature>
<dbReference type="Pfam" id="PF02378">
    <property type="entry name" value="PTS_EIIC"/>
    <property type="match status" value="1"/>
</dbReference>
<dbReference type="PROSITE" id="PS51098">
    <property type="entry name" value="PTS_EIIB_TYPE_1"/>
    <property type="match status" value="1"/>
</dbReference>
<comment type="subcellular location">
    <subcellularLocation>
        <location evidence="1">Cell membrane</location>
        <topology evidence="1">Multi-pass membrane protein</topology>
    </subcellularLocation>
</comment>
<keyword evidence="3" id="KW-1003">Cell membrane</keyword>
<dbReference type="SUPFAM" id="SSF55604">
    <property type="entry name" value="Glucose permease domain IIB"/>
    <property type="match status" value="1"/>
</dbReference>
<dbReference type="GO" id="GO:0008982">
    <property type="term" value="F:protein-N(PI)-phosphohistidine-sugar phosphotransferase activity"/>
    <property type="evidence" value="ECO:0007669"/>
    <property type="project" value="InterPro"/>
</dbReference>
<evidence type="ECO:0000256" key="3">
    <source>
        <dbReference type="ARBA" id="ARBA00022475"/>
    </source>
</evidence>
<evidence type="ECO:0000259" key="13">
    <source>
        <dbReference type="PROSITE" id="PS51098"/>
    </source>
</evidence>
<dbReference type="OrthoDB" id="7571469at2"/>
<feature type="transmembrane region" description="Helical" evidence="12">
    <location>
        <begin position="173"/>
        <end position="194"/>
    </location>
</feature>
<dbReference type="Pfam" id="PF00367">
    <property type="entry name" value="PTS_EIIB"/>
    <property type="match status" value="1"/>
</dbReference>
<feature type="transmembrane region" description="Helical" evidence="12">
    <location>
        <begin position="388"/>
        <end position="408"/>
    </location>
</feature>
<dbReference type="PANTHER" id="PTHR30009">
    <property type="entry name" value="CYTOCHROME C-TYPE SYNTHESIS PROTEIN AND PTS TRANSMEMBRANE COMPONENT"/>
    <property type="match status" value="1"/>
</dbReference>
<dbReference type="CDD" id="cd00212">
    <property type="entry name" value="PTS_IIB_glc"/>
    <property type="match status" value="1"/>
</dbReference>
<evidence type="ECO:0000256" key="6">
    <source>
        <dbReference type="ARBA" id="ARBA00022683"/>
    </source>
</evidence>
<feature type="domain" description="PTS EIIC type-1" evidence="14">
    <location>
        <begin position="8"/>
        <end position="420"/>
    </location>
</feature>
<evidence type="ECO:0000256" key="5">
    <source>
        <dbReference type="ARBA" id="ARBA00022679"/>
    </source>
</evidence>
<evidence type="ECO:0000256" key="12">
    <source>
        <dbReference type="SAM" id="Phobius"/>
    </source>
</evidence>
<dbReference type="AlphaFoldDB" id="A0A090T9Y5"/>
<comment type="caution">
    <text evidence="15">The sequence shown here is derived from an EMBL/GenBank/DDBJ whole genome shotgun (WGS) entry which is preliminary data.</text>
</comment>
<dbReference type="GO" id="GO:0005886">
    <property type="term" value="C:plasma membrane"/>
    <property type="evidence" value="ECO:0007669"/>
    <property type="project" value="UniProtKB-SubCell"/>
</dbReference>
<dbReference type="InterPro" id="IPR018113">
    <property type="entry name" value="PTrfase_EIIB_Cys"/>
</dbReference>
<evidence type="ECO:0000256" key="11">
    <source>
        <dbReference type="PROSITE-ProRule" id="PRU00421"/>
    </source>
</evidence>
<keyword evidence="10 12" id="KW-0472">Membrane</keyword>
<feature type="transmembrane region" description="Helical" evidence="12">
    <location>
        <begin position="127"/>
        <end position="152"/>
    </location>
</feature>
<dbReference type="Gene3D" id="3.30.1360.60">
    <property type="entry name" value="Glucose permease domain IIB"/>
    <property type="match status" value="1"/>
</dbReference>
<feature type="transmembrane region" description="Helical" evidence="12">
    <location>
        <begin position="280"/>
        <end position="299"/>
    </location>
</feature>
<dbReference type="InterPro" id="IPR003352">
    <property type="entry name" value="PTS_EIIC"/>
</dbReference>
<evidence type="ECO:0000313" key="15">
    <source>
        <dbReference type="EMBL" id="GAL35514.1"/>
    </source>
</evidence>
<keyword evidence="9 12" id="KW-1133">Transmembrane helix</keyword>
<evidence type="ECO:0000256" key="9">
    <source>
        <dbReference type="ARBA" id="ARBA00022989"/>
    </source>
</evidence>
<evidence type="ECO:0000313" key="16">
    <source>
        <dbReference type="Proteomes" id="UP000029224"/>
    </source>
</evidence>
<keyword evidence="4" id="KW-0762">Sugar transport</keyword>
<evidence type="ECO:0000256" key="4">
    <source>
        <dbReference type="ARBA" id="ARBA00022597"/>
    </source>
</evidence>
<dbReference type="GO" id="GO:0016301">
    <property type="term" value="F:kinase activity"/>
    <property type="evidence" value="ECO:0007669"/>
    <property type="project" value="UniProtKB-KW"/>
</dbReference>
<feature type="transmembrane region" description="Helical" evidence="12">
    <location>
        <begin position="364"/>
        <end position="382"/>
    </location>
</feature>
<keyword evidence="16" id="KW-1185">Reference proteome</keyword>
<reference evidence="15 16" key="2">
    <citation type="submission" date="2014-09" db="EMBL/GenBank/DDBJ databases">
        <authorList>
            <consortium name="NBRP consortium"/>
            <person name="Sawabe T."/>
            <person name="Meirelles P."/>
            <person name="Nakanishi M."/>
            <person name="Sayaka M."/>
            <person name="Hattori M."/>
            <person name="Ohkuma M."/>
        </authorList>
    </citation>
    <scope>NUCLEOTIDE SEQUENCE [LARGE SCALE GENOMIC DNA]</scope>
    <source>
        <strain evidence="15 16">JCM 19240</strain>
    </source>
</reference>
<dbReference type="Proteomes" id="UP000029224">
    <property type="component" value="Unassembled WGS sequence"/>
</dbReference>
<keyword evidence="8" id="KW-0418">Kinase</keyword>
<evidence type="ECO:0000256" key="8">
    <source>
        <dbReference type="ARBA" id="ARBA00022777"/>
    </source>
</evidence>
<feature type="transmembrane region" description="Helical" evidence="12">
    <location>
        <begin position="88"/>
        <end position="107"/>
    </location>
</feature>
<dbReference type="PANTHER" id="PTHR30009:SF24">
    <property type="entry name" value="PTS SYSTEM, IIBC COMPONENT"/>
    <property type="match status" value="1"/>
</dbReference>
<keyword evidence="5 15" id="KW-0808">Transferase</keyword>
<protein>
    <submittedName>
        <fullName evidence="15">PTS systemmaltose and glucose-specific IIC / IIB component</fullName>
        <ecNumber evidence="15">2.7.1.69</ecNumber>
    </submittedName>
</protein>
<feature type="transmembrane region" description="Helical" evidence="12">
    <location>
        <begin position="333"/>
        <end position="352"/>
    </location>
</feature>
<keyword evidence="2" id="KW-0813">Transport</keyword>
<evidence type="ECO:0000259" key="14">
    <source>
        <dbReference type="PROSITE" id="PS51103"/>
    </source>
</evidence>
<feature type="transmembrane region" description="Helical" evidence="12">
    <location>
        <begin position="61"/>
        <end position="81"/>
    </location>
</feature>
<dbReference type="GO" id="GO:0009401">
    <property type="term" value="P:phosphoenolpyruvate-dependent sugar phosphotransferase system"/>
    <property type="evidence" value="ECO:0007669"/>
    <property type="project" value="UniProtKB-KW"/>
</dbReference>
<name>A0A090T9Y5_9VIBR</name>
<dbReference type="EMBL" id="BBMT01000007">
    <property type="protein sequence ID" value="GAL35514.1"/>
    <property type="molecule type" value="Genomic_DNA"/>
</dbReference>
<dbReference type="InterPro" id="IPR050429">
    <property type="entry name" value="PTS_Glucose_EIICBA"/>
</dbReference>
<dbReference type="InterPro" id="IPR001996">
    <property type="entry name" value="PTS_IIB_1"/>
</dbReference>
<dbReference type="PROSITE" id="PS51103">
    <property type="entry name" value="PTS_EIIC_TYPE_1"/>
    <property type="match status" value="1"/>
</dbReference>
<feature type="domain" description="PTS EIIB type-1" evidence="13">
    <location>
        <begin position="434"/>
        <end position="513"/>
    </location>
</feature>
<dbReference type="EC" id="2.7.1.69" evidence="15"/>
<keyword evidence="6" id="KW-0598">Phosphotransferase system</keyword>
<evidence type="ECO:0000256" key="7">
    <source>
        <dbReference type="ARBA" id="ARBA00022692"/>
    </source>
</evidence>
<evidence type="ECO:0000256" key="1">
    <source>
        <dbReference type="ARBA" id="ARBA00004651"/>
    </source>
</evidence>
<evidence type="ECO:0000256" key="2">
    <source>
        <dbReference type="ARBA" id="ARBA00022448"/>
    </source>
</evidence>
<sequence length="513" mass="56371">MNTSALRHNAKEATQKFSRAAIQVILFIAVMGTAMAVAAIMRMEFMPSFIISIGDMIMSMMFGMLGNLPIIFCMGLAAALAQKKKVDAAITALISFLFFLVANNTYLTNNNMLAEEGIAGLYGTGQAMVLGFQVVDMGVILGMLMGILVGWLHNKYQGLTFGAYFRIYEGSRFVFILMIPITAVLAISACYFWPPMNNMINNLASLIETSGVFGIFNYTAWNFWLIPTGLHHPLWMSFFYTPLGGTAEVGGEVIHGAQTIFLAEMSHMNEITELDPSIKYVSFGLTKVFGSLAIAAAFIRTASKEKKAYAKSIIIPSLAVAVGTGILEPLHFLYIFIAPSIWFIYGLVGGIADSITYMLGVSTYMPNGIIDLIITNIAMPLSLTKAHFTVLIGILMMPLWYLPTVWIIKKRNIDIFQDQEVSNEDVIKSAVSDNSDVKHFISGLGGQENIETVGNCFTRLRVQVKNPELINKLEIEKGKQTGVVVNGNNVQIIIGMHVETYKEKMCDALGLEA</sequence>
<dbReference type="PROSITE" id="PS01035">
    <property type="entry name" value="PTS_EIIB_TYPE_1_CYS"/>
    <property type="match status" value="1"/>
</dbReference>
<accession>A0A090T9Y5</accession>
<feature type="transmembrane region" description="Helical" evidence="12">
    <location>
        <begin position="20"/>
        <end position="41"/>
    </location>
</feature>
<evidence type="ECO:0000256" key="10">
    <source>
        <dbReference type="ARBA" id="ARBA00023136"/>
    </source>
</evidence>
<dbReference type="InterPro" id="IPR036878">
    <property type="entry name" value="Glu_permease_IIB"/>
</dbReference>
<organism evidence="15 16">
    <name type="scientific">Vibrio maritimus</name>
    <dbReference type="NCBI Taxonomy" id="990268"/>
    <lineage>
        <taxon>Bacteria</taxon>
        <taxon>Pseudomonadati</taxon>
        <taxon>Pseudomonadota</taxon>
        <taxon>Gammaproteobacteria</taxon>
        <taxon>Vibrionales</taxon>
        <taxon>Vibrionaceae</taxon>
        <taxon>Vibrio</taxon>
    </lineage>
</organism>
<dbReference type="GO" id="GO:0090563">
    <property type="term" value="F:protein-phosphocysteine-sugar phosphotransferase activity"/>
    <property type="evidence" value="ECO:0007669"/>
    <property type="project" value="TreeGrafter"/>
</dbReference>
<keyword evidence="7 12" id="KW-0812">Transmembrane</keyword>
<gene>
    <name evidence="15" type="ORF">JCM19240_361</name>
</gene>